<dbReference type="Pfam" id="PF22244">
    <property type="entry name" value="GCE_fung"/>
    <property type="match status" value="1"/>
</dbReference>
<keyword evidence="2" id="KW-0732">Signal</keyword>
<dbReference type="Gene3D" id="3.40.50.1820">
    <property type="entry name" value="alpha/beta hydrolase"/>
    <property type="match status" value="1"/>
</dbReference>
<dbReference type="SUPFAM" id="SSF53474">
    <property type="entry name" value="alpha/beta-Hydrolases"/>
    <property type="match status" value="1"/>
</dbReference>
<dbReference type="InterPro" id="IPR029058">
    <property type="entry name" value="AB_hydrolase_fold"/>
</dbReference>
<accession>A0A7Y3RMV4</accession>
<comment type="caution">
    <text evidence="5">The sequence shown here is derived from an EMBL/GenBank/DDBJ whole genome shotgun (WGS) entry which is preliminary data.</text>
</comment>
<protein>
    <submittedName>
        <fullName evidence="5">Alpha/beta hydrolase</fullName>
    </submittedName>
</protein>
<name>A0A7Y3RMV4_9PROT</name>
<reference evidence="5 6" key="1">
    <citation type="submission" date="2020-05" db="EMBL/GenBank/DDBJ databases">
        <title>Parvularcula mediterraneae sp. nov., isolated from polypropylene straw from shallow seawater of the seashore of Laganas in Zakynthos island, Greece.</title>
        <authorList>
            <person name="Szabo I."/>
            <person name="Al-Omari J."/>
            <person name="Rado J."/>
            <person name="Szerdahelyi G.S."/>
        </authorList>
    </citation>
    <scope>NUCLEOTIDE SEQUENCE [LARGE SCALE GENOMIC DNA]</scope>
    <source>
        <strain evidence="5 6">ZS-1/3</strain>
    </source>
</reference>
<dbReference type="PROSITE" id="PS51257">
    <property type="entry name" value="PROKAR_LIPOPROTEIN"/>
    <property type="match status" value="1"/>
</dbReference>
<organism evidence="5 6">
    <name type="scientific">Parvularcula mediterranea</name>
    <dbReference type="NCBI Taxonomy" id="2732508"/>
    <lineage>
        <taxon>Bacteria</taxon>
        <taxon>Pseudomonadati</taxon>
        <taxon>Pseudomonadota</taxon>
        <taxon>Alphaproteobacteria</taxon>
        <taxon>Parvularculales</taxon>
        <taxon>Parvularculaceae</taxon>
        <taxon>Parvularcula</taxon>
    </lineage>
</organism>
<evidence type="ECO:0000256" key="1">
    <source>
        <dbReference type="ARBA" id="ARBA00022487"/>
    </source>
</evidence>
<dbReference type="InterPro" id="IPR054579">
    <property type="entry name" value="GCE-like_dom"/>
</dbReference>
<keyword evidence="1" id="KW-0719">Serine esterase</keyword>
<dbReference type="GO" id="GO:0052689">
    <property type="term" value="F:carboxylic ester hydrolase activity"/>
    <property type="evidence" value="ECO:0007669"/>
    <property type="project" value="UniProtKB-KW"/>
</dbReference>
<gene>
    <name evidence="5" type="ORF">HK107_11835</name>
</gene>
<evidence type="ECO:0000313" key="6">
    <source>
        <dbReference type="Proteomes" id="UP000536835"/>
    </source>
</evidence>
<dbReference type="RefSeq" id="WP_173200025.1">
    <property type="nucleotide sequence ID" value="NZ_JABFCX010000003.1"/>
</dbReference>
<dbReference type="EMBL" id="JABFCX010000003">
    <property type="protein sequence ID" value="NNU17011.1"/>
    <property type="molecule type" value="Genomic_DNA"/>
</dbReference>
<evidence type="ECO:0000256" key="3">
    <source>
        <dbReference type="ARBA" id="ARBA00022801"/>
    </source>
</evidence>
<evidence type="ECO:0000256" key="2">
    <source>
        <dbReference type="ARBA" id="ARBA00022729"/>
    </source>
</evidence>
<dbReference type="Proteomes" id="UP000536835">
    <property type="component" value="Unassembled WGS sequence"/>
</dbReference>
<sequence>MRIKTDSFPWLPLTALLLTLSLSGCVRMTLAWAPDKPRGLEAEPAIAAESVAAWEAKKPEIRATLETEIYGRMPDDARVELISHKVIDEAAFDGIGVYEEFDVRVTPVFDGGPASPPSPLMIAVLSPQGEGPFPVIMTETFCPSWAALPHPQASAPEDRESGEAPGIITYVFGRYICTPPLEMIMEAGFALAVVNSTQVVPDSGDAGLAALDRLAPGMVGEDDRWGAIGAWGWVFSRMVDVLGAEERFDEDRLIAYGHSRYGKAALVAGAFDERIAGVIAHQSGTGGASLNRQKVGESVGSITKNYPHWFAPRYAAFAGEEERLTYDQHHLIALVAPRPVLLGNARRDVWSDPNGGFKAAQGAEPVYRLYGEGPITLERLDAYQPQHPLSFWMRPGTHGVVEEDWPAFLEFLEAHF</sequence>
<proteinExistence type="predicted"/>
<dbReference type="AlphaFoldDB" id="A0A7Y3RMV4"/>
<feature type="domain" description="4-O-methyl-glucuronoyl methylesterase-like" evidence="4">
    <location>
        <begin position="219"/>
        <end position="371"/>
    </location>
</feature>
<keyword evidence="6" id="KW-1185">Reference proteome</keyword>
<keyword evidence="3 5" id="KW-0378">Hydrolase</keyword>
<evidence type="ECO:0000259" key="4">
    <source>
        <dbReference type="Pfam" id="PF22244"/>
    </source>
</evidence>
<evidence type="ECO:0000313" key="5">
    <source>
        <dbReference type="EMBL" id="NNU17011.1"/>
    </source>
</evidence>